<organism evidence="3 4">
    <name type="scientific">Seohaeicola zhoushanensis</name>
    <dbReference type="NCBI Taxonomy" id="1569283"/>
    <lineage>
        <taxon>Bacteria</taxon>
        <taxon>Pseudomonadati</taxon>
        <taxon>Pseudomonadota</taxon>
        <taxon>Alphaproteobacteria</taxon>
        <taxon>Rhodobacterales</taxon>
        <taxon>Roseobacteraceae</taxon>
        <taxon>Seohaeicola</taxon>
    </lineage>
</organism>
<evidence type="ECO:0000313" key="3">
    <source>
        <dbReference type="EMBL" id="GHF34252.1"/>
    </source>
</evidence>
<dbReference type="PANTHER" id="PTHR35526:SF3">
    <property type="entry name" value="ANTI-SIGMA-F FACTOR RSBW"/>
    <property type="match status" value="1"/>
</dbReference>
<comment type="caution">
    <text evidence="3">The sequence shown here is derived from an EMBL/GenBank/DDBJ whole genome shotgun (WGS) entry which is preliminary data.</text>
</comment>
<proteinExistence type="predicted"/>
<dbReference type="PANTHER" id="PTHR35526">
    <property type="entry name" value="ANTI-SIGMA-F FACTOR RSBW-RELATED"/>
    <property type="match status" value="1"/>
</dbReference>
<dbReference type="InterPro" id="IPR050267">
    <property type="entry name" value="Anti-sigma-factor_SerPK"/>
</dbReference>
<protein>
    <recommendedName>
        <fullName evidence="2">Histidine kinase/HSP90-like ATPase domain-containing protein</fullName>
    </recommendedName>
</protein>
<dbReference type="InterPro" id="IPR003594">
    <property type="entry name" value="HATPase_dom"/>
</dbReference>
<sequence length="159" mass="16681">MPDGLRPTGEVRFRASGAAAQRAMARVVAALQKQGLQGACLGAAEIVLAEIVNNIVEHAYAGAARGEVGIAFDLAPGGLWLRVWDRGAGFPGGVPPEGKPVDLAVPRGEMPEGGFGWHLIRSLVDEVTYERCDGVNRLGVRIAAGVCARIDTIEAPKED</sequence>
<accession>A0A8J3GU74</accession>
<name>A0A8J3GU74_9RHOB</name>
<reference evidence="3" key="2">
    <citation type="submission" date="2020-09" db="EMBL/GenBank/DDBJ databases">
        <authorList>
            <person name="Sun Q."/>
            <person name="Kim S."/>
        </authorList>
    </citation>
    <scope>NUCLEOTIDE SEQUENCE</scope>
    <source>
        <strain evidence="3">KCTC 42650</strain>
    </source>
</reference>
<keyword evidence="1" id="KW-0808">Transferase</keyword>
<dbReference type="Gene3D" id="3.30.565.10">
    <property type="entry name" value="Histidine kinase-like ATPase, C-terminal domain"/>
    <property type="match status" value="1"/>
</dbReference>
<dbReference type="AlphaFoldDB" id="A0A8J3GU74"/>
<keyword evidence="1" id="KW-0418">Kinase</keyword>
<keyword evidence="4" id="KW-1185">Reference proteome</keyword>
<dbReference type="GO" id="GO:0004674">
    <property type="term" value="F:protein serine/threonine kinase activity"/>
    <property type="evidence" value="ECO:0007669"/>
    <property type="project" value="UniProtKB-KW"/>
</dbReference>
<gene>
    <name evidence="3" type="ORF">GCM10017056_02140</name>
</gene>
<evidence type="ECO:0000256" key="1">
    <source>
        <dbReference type="ARBA" id="ARBA00022527"/>
    </source>
</evidence>
<dbReference type="InterPro" id="IPR036890">
    <property type="entry name" value="HATPase_C_sf"/>
</dbReference>
<dbReference type="SUPFAM" id="SSF55874">
    <property type="entry name" value="ATPase domain of HSP90 chaperone/DNA topoisomerase II/histidine kinase"/>
    <property type="match status" value="1"/>
</dbReference>
<feature type="domain" description="Histidine kinase/HSP90-like ATPase" evidence="2">
    <location>
        <begin position="18"/>
        <end position="138"/>
    </location>
</feature>
<reference evidence="3" key="1">
    <citation type="journal article" date="2014" name="Int. J. Syst. Evol. Microbiol.">
        <title>Complete genome sequence of Corynebacterium casei LMG S-19264T (=DSM 44701T), isolated from a smear-ripened cheese.</title>
        <authorList>
            <consortium name="US DOE Joint Genome Institute (JGI-PGF)"/>
            <person name="Walter F."/>
            <person name="Albersmeier A."/>
            <person name="Kalinowski J."/>
            <person name="Ruckert C."/>
        </authorList>
    </citation>
    <scope>NUCLEOTIDE SEQUENCE</scope>
    <source>
        <strain evidence="3">KCTC 42650</strain>
    </source>
</reference>
<keyword evidence="1" id="KW-0723">Serine/threonine-protein kinase</keyword>
<evidence type="ECO:0000313" key="4">
    <source>
        <dbReference type="Proteomes" id="UP000626220"/>
    </source>
</evidence>
<dbReference type="Pfam" id="PF13581">
    <property type="entry name" value="HATPase_c_2"/>
    <property type="match status" value="1"/>
</dbReference>
<dbReference type="Proteomes" id="UP000626220">
    <property type="component" value="Unassembled WGS sequence"/>
</dbReference>
<dbReference type="RefSeq" id="WP_229863853.1">
    <property type="nucleotide sequence ID" value="NZ_BNCJ01000001.1"/>
</dbReference>
<dbReference type="EMBL" id="BNCJ01000001">
    <property type="protein sequence ID" value="GHF34252.1"/>
    <property type="molecule type" value="Genomic_DNA"/>
</dbReference>
<evidence type="ECO:0000259" key="2">
    <source>
        <dbReference type="Pfam" id="PF13581"/>
    </source>
</evidence>
<dbReference type="CDD" id="cd16936">
    <property type="entry name" value="HATPase_RsbW-like"/>
    <property type="match status" value="1"/>
</dbReference>